<evidence type="ECO:0008006" key="4">
    <source>
        <dbReference type="Google" id="ProtNLM"/>
    </source>
</evidence>
<evidence type="ECO:0000313" key="2">
    <source>
        <dbReference type="EMBL" id="RJX40200.1"/>
    </source>
</evidence>
<keyword evidence="3" id="KW-1185">Reference proteome</keyword>
<comment type="caution">
    <text evidence="2">The sequence shown here is derived from an EMBL/GenBank/DDBJ whole genome shotgun (WGS) entry which is preliminary data.</text>
</comment>
<feature type="signal peptide" evidence="1">
    <location>
        <begin position="1"/>
        <end position="24"/>
    </location>
</feature>
<feature type="chain" id="PRO_5017176848" description="Copper amine oxidase N-terminal domain-containing protein" evidence="1">
    <location>
        <begin position="25"/>
        <end position="407"/>
    </location>
</feature>
<dbReference type="AlphaFoldDB" id="A0A3A6PIN4"/>
<evidence type="ECO:0000256" key="1">
    <source>
        <dbReference type="SAM" id="SignalP"/>
    </source>
</evidence>
<gene>
    <name evidence="2" type="ORF">D3P09_12640</name>
</gene>
<reference evidence="2 3" key="1">
    <citation type="submission" date="2018-09" db="EMBL/GenBank/DDBJ databases">
        <title>Paenibacillus aracenensis nov. sp. isolated from a cave in southern Spain.</title>
        <authorList>
            <person name="Jurado V."/>
            <person name="Gutierrez-Patricio S."/>
            <person name="Gonzalez-Pimentel J.L."/>
            <person name="Miller A.Z."/>
            <person name="Laiz L."/>
            <person name="Saiz-Jimenez C."/>
        </authorList>
    </citation>
    <scope>NUCLEOTIDE SEQUENCE [LARGE SCALE GENOMIC DNA]</scope>
    <source>
        <strain evidence="2 3">JCM 19203</strain>
    </source>
</reference>
<dbReference type="EMBL" id="QXQB01000002">
    <property type="protein sequence ID" value="RJX40200.1"/>
    <property type="molecule type" value="Genomic_DNA"/>
</dbReference>
<sequence length="407" mass="46298">MKWRKWLVVILAAAIWMMPMSAQAITMSELKSGIVLGQAAKSVSKFFVNGVQVPAMTFNGKLIVFTKDLKNFGFSTTWNKEQRDIVVRRDLSRNEFAKMKDTTSAKPVNVLYTDIKVYLDNRIVPAFYVDNATAIYAEDLFRYGSISYDTKAKEQRLTLSKYPGKDLPVGMRVSEADYSIHISNYSGTKYHFINFDLFYYNRATQKVETFSDIFSGIEASKKMDFTYVSPEIHFEYADAWKYVFLGIVLQSTTDENGAVVNNPIYKDEANYVKTKYLEYALMLEKVRKTNLASELRANNHVPLKVTGTTMAYNLIGVPEPQITFKNLSGKSIDAFEIEIRTFDTFGRPVTFPGYGNLTLGIAQEILIPPGAEETMVWTLNLFENATKVNVTVVNVHYTDGTTWKKKK</sequence>
<proteinExistence type="predicted"/>
<name>A0A3A6PIN4_9BACL</name>
<dbReference type="Proteomes" id="UP000267798">
    <property type="component" value="Unassembled WGS sequence"/>
</dbReference>
<dbReference type="OrthoDB" id="2517394at2"/>
<protein>
    <recommendedName>
        <fullName evidence="4">Copper amine oxidase N-terminal domain-containing protein</fullName>
    </recommendedName>
</protein>
<keyword evidence="1" id="KW-0732">Signal</keyword>
<evidence type="ECO:0000313" key="3">
    <source>
        <dbReference type="Proteomes" id="UP000267798"/>
    </source>
</evidence>
<accession>A0A3A6PIN4</accession>
<organism evidence="2 3">
    <name type="scientific">Paenibacillus pinisoli</name>
    <dbReference type="NCBI Taxonomy" id="1276110"/>
    <lineage>
        <taxon>Bacteria</taxon>
        <taxon>Bacillati</taxon>
        <taxon>Bacillota</taxon>
        <taxon>Bacilli</taxon>
        <taxon>Bacillales</taxon>
        <taxon>Paenibacillaceae</taxon>
        <taxon>Paenibacillus</taxon>
    </lineage>
</organism>
<dbReference type="RefSeq" id="WP_120110250.1">
    <property type="nucleotide sequence ID" value="NZ_QXQB01000002.1"/>
</dbReference>